<keyword evidence="4" id="KW-0862">Zinc</keyword>
<dbReference type="Proteomes" id="UP000191672">
    <property type="component" value="Unassembled WGS sequence"/>
</dbReference>
<dbReference type="GO" id="GO:0008270">
    <property type="term" value="F:zinc ion binding"/>
    <property type="evidence" value="ECO:0007669"/>
    <property type="project" value="TreeGrafter"/>
</dbReference>
<organism evidence="8 9">
    <name type="scientific">Penicillium antarcticum</name>
    <dbReference type="NCBI Taxonomy" id="416450"/>
    <lineage>
        <taxon>Eukaryota</taxon>
        <taxon>Fungi</taxon>
        <taxon>Dikarya</taxon>
        <taxon>Ascomycota</taxon>
        <taxon>Pezizomycotina</taxon>
        <taxon>Eurotiomycetes</taxon>
        <taxon>Eurotiomycetidae</taxon>
        <taxon>Eurotiales</taxon>
        <taxon>Aspergillaceae</taxon>
        <taxon>Penicillium</taxon>
    </lineage>
</organism>
<keyword evidence="3" id="KW-0479">Metal-binding</keyword>
<dbReference type="SMART" id="SM00714">
    <property type="entry name" value="LITAF"/>
    <property type="match status" value="1"/>
</dbReference>
<keyword evidence="5" id="KW-0472">Membrane</keyword>
<evidence type="ECO:0000256" key="3">
    <source>
        <dbReference type="ARBA" id="ARBA00022723"/>
    </source>
</evidence>
<dbReference type="PROSITE" id="PS51837">
    <property type="entry name" value="LITAF"/>
    <property type="match status" value="1"/>
</dbReference>
<evidence type="ECO:0000256" key="6">
    <source>
        <dbReference type="SAM" id="MobiDB-lite"/>
    </source>
</evidence>
<proteinExistence type="inferred from homology"/>
<keyword evidence="9" id="KW-1185">Reference proteome</keyword>
<accession>A0A1V6Q8B7</accession>
<feature type="domain" description="LITAF" evidence="7">
    <location>
        <begin position="94"/>
        <end position="177"/>
    </location>
</feature>
<evidence type="ECO:0000313" key="9">
    <source>
        <dbReference type="Proteomes" id="UP000191672"/>
    </source>
</evidence>
<feature type="region of interest" description="Disordered" evidence="6">
    <location>
        <begin position="1"/>
        <end position="63"/>
    </location>
</feature>
<evidence type="ECO:0000256" key="2">
    <source>
        <dbReference type="ARBA" id="ARBA00005975"/>
    </source>
</evidence>
<evidence type="ECO:0000313" key="8">
    <source>
        <dbReference type="EMBL" id="OQD85480.1"/>
    </source>
</evidence>
<feature type="region of interest" description="Disordered" evidence="6">
    <location>
        <begin position="185"/>
        <end position="218"/>
    </location>
</feature>
<dbReference type="PANTHER" id="PTHR23292:SF14">
    <property type="entry name" value="FI16615P1-RELATED"/>
    <property type="match status" value="1"/>
</dbReference>
<dbReference type="Pfam" id="PF10601">
    <property type="entry name" value="zf-LITAF-like"/>
    <property type="match status" value="1"/>
</dbReference>
<comment type="subcellular location">
    <subcellularLocation>
        <location evidence="1">Membrane</location>
        <topology evidence="1">Peripheral membrane protein</topology>
    </subcellularLocation>
</comment>
<reference evidence="9" key="1">
    <citation type="journal article" date="2017" name="Nat. Microbiol.">
        <title>Global analysis of biosynthetic gene clusters reveals vast potential of secondary metabolite production in Penicillium species.</title>
        <authorList>
            <person name="Nielsen J.C."/>
            <person name="Grijseels S."/>
            <person name="Prigent S."/>
            <person name="Ji B."/>
            <person name="Dainat J."/>
            <person name="Nielsen K.F."/>
            <person name="Frisvad J.C."/>
            <person name="Workman M."/>
            <person name="Nielsen J."/>
        </authorList>
    </citation>
    <scope>NUCLEOTIDE SEQUENCE [LARGE SCALE GENOMIC DNA]</scope>
    <source>
        <strain evidence="9">IBT 31811</strain>
    </source>
</reference>
<dbReference type="EMBL" id="MDYN01000010">
    <property type="protein sequence ID" value="OQD85480.1"/>
    <property type="molecule type" value="Genomic_DNA"/>
</dbReference>
<name>A0A1V6Q8B7_9EURO</name>
<comment type="caution">
    <text evidence="8">The sequence shown here is derived from an EMBL/GenBank/DDBJ whole genome shotgun (WGS) entry which is preliminary data.</text>
</comment>
<evidence type="ECO:0000259" key="7">
    <source>
        <dbReference type="PROSITE" id="PS51837"/>
    </source>
</evidence>
<protein>
    <recommendedName>
        <fullName evidence="7">LITAF domain-containing protein</fullName>
    </recommendedName>
</protein>
<feature type="compositionally biased region" description="Low complexity" evidence="6">
    <location>
        <begin position="21"/>
        <end position="50"/>
    </location>
</feature>
<evidence type="ECO:0000256" key="5">
    <source>
        <dbReference type="ARBA" id="ARBA00023136"/>
    </source>
</evidence>
<evidence type="ECO:0000256" key="4">
    <source>
        <dbReference type="ARBA" id="ARBA00022833"/>
    </source>
</evidence>
<gene>
    <name evidence="8" type="ORF">PENANT_c010G00684</name>
</gene>
<dbReference type="PANTHER" id="PTHR23292">
    <property type="entry name" value="LIPOPOLYSACCHARIDE-INDUCED TUMOR NECROSIS FACTOR-ALPHA FACTOR"/>
    <property type="match status" value="1"/>
</dbReference>
<dbReference type="STRING" id="416450.A0A1V6Q8B7"/>
<dbReference type="GO" id="GO:0016020">
    <property type="term" value="C:membrane"/>
    <property type="evidence" value="ECO:0007669"/>
    <property type="project" value="UniProtKB-SubCell"/>
</dbReference>
<dbReference type="InterPro" id="IPR006629">
    <property type="entry name" value="LITAF"/>
</dbReference>
<dbReference type="InterPro" id="IPR037519">
    <property type="entry name" value="LITAF_fam"/>
</dbReference>
<sequence length="218" mass="22963">MSDHKEPTVAVPVASQAATDPAPTVSAEPTATEATTPPTTSTPAAHTVTPIPDTSPPQYEEHPRDVIAPEPAVISDTTDNNTLGSVPEKVAPAAVTPNVIPLNRLNDKPGFVNCPFCFHCALTKVEKTSTSSTSMAAVCCCLFGGIICAFLPYCFEMCHDSHHFCGNCNNKVAFLSDEGKLEVYSPANPAPRQGQSRAPVNTAPSPIQPPQAQPVMKN</sequence>
<dbReference type="AlphaFoldDB" id="A0A1V6Q8B7"/>
<comment type="similarity">
    <text evidence="2">Belongs to the CDIP1/LITAF family.</text>
</comment>
<evidence type="ECO:0000256" key="1">
    <source>
        <dbReference type="ARBA" id="ARBA00004170"/>
    </source>
</evidence>